<dbReference type="PANTHER" id="PTHR31901:SF52">
    <property type="entry name" value="AUXIN-RESPONSIVE GH3 FAMILY PROTEIN"/>
    <property type="match status" value="1"/>
</dbReference>
<dbReference type="EMBL" id="QGKW02000276">
    <property type="protein sequence ID" value="KAF2608913.1"/>
    <property type="molecule type" value="Genomic_DNA"/>
</dbReference>
<protein>
    <recommendedName>
        <fullName evidence="1">GH3 C-terminal domain-containing protein</fullName>
    </recommendedName>
</protein>
<feature type="domain" description="GH3 C-terminal" evidence="1">
    <location>
        <begin position="98"/>
        <end position="146"/>
    </location>
</feature>
<gene>
    <name evidence="2" type="ORF">F2Q68_00043261</name>
</gene>
<sequence>MAFLNSVPLATTPSEYVLSSSMRSCPARGGSRGSPTLVAETVAVILGGPKPELADLIERQCSQKSWEGDGFYNSAPQFKFVRRKNIVLSIDLEATTEEDISKALNRAAVVLEASDLMLMGFTCYADISTVPGHYVFFWELKEKTFNSLVKPDSRIPVCTNSPQALAILEDKVIDRFFSDKCPQIWST</sequence>
<dbReference type="InterPro" id="IPR055378">
    <property type="entry name" value="GH3_C"/>
</dbReference>
<evidence type="ECO:0000313" key="3">
    <source>
        <dbReference type="Proteomes" id="UP000712281"/>
    </source>
</evidence>
<reference evidence="2" key="1">
    <citation type="submission" date="2019-12" db="EMBL/GenBank/DDBJ databases">
        <title>Genome sequencing and annotation of Brassica cretica.</title>
        <authorList>
            <person name="Studholme D.J."/>
            <person name="Sarris P.F."/>
        </authorList>
    </citation>
    <scope>NUCLEOTIDE SEQUENCE</scope>
    <source>
        <strain evidence="2">PFS-001/15</strain>
        <tissue evidence="2">Leaf</tissue>
    </source>
</reference>
<accession>A0A8S9LUV6</accession>
<dbReference type="Proteomes" id="UP000712281">
    <property type="component" value="Unassembled WGS sequence"/>
</dbReference>
<dbReference type="GO" id="GO:0005737">
    <property type="term" value="C:cytoplasm"/>
    <property type="evidence" value="ECO:0007669"/>
    <property type="project" value="TreeGrafter"/>
</dbReference>
<organism evidence="2 3">
    <name type="scientific">Brassica cretica</name>
    <name type="common">Mustard</name>
    <dbReference type="NCBI Taxonomy" id="69181"/>
    <lineage>
        <taxon>Eukaryota</taxon>
        <taxon>Viridiplantae</taxon>
        <taxon>Streptophyta</taxon>
        <taxon>Embryophyta</taxon>
        <taxon>Tracheophyta</taxon>
        <taxon>Spermatophyta</taxon>
        <taxon>Magnoliopsida</taxon>
        <taxon>eudicotyledons</taxon>
        <taxon>Gunneridae</taxon>
        <taxon>Pentapetalae</taxon>
        <taxon>rosids</taxon>
        <taxon>malvids</taxon>
        <taxon>Brassicales</taxon>
        <taxon>Brassicaceae</taxon>
        <taxon>Brassiceae</taxon>
        <taxon>Brassica</taxon>
    </lineage>
</organism>
<dbReference type="AlphaFoldDB" id="A0A8S9LUV6"/>
<evidence type="ECO:0000259" key="1">
    <source>
        <dbReference type="Pfam" id="PF23572"/>
    </source>
</evidence>
<comment type="caution">
    <text evidence="2">The sequence shown here is derived from an EMBL/GenBank/DDBJ whole genome shotgun (WGS) entry which is preliminary data.</text>
</comment>
<evidence type="ECO:0000313" key="2">
    <source>
        <dbReference type="EMBL" id="KAF2608913.1"/>
    </source>
</evidence>
<dbReference type="Pfam" id="PF23572">
    <property type="entry name" value="GH3_C"/>
    <property type="match status" value="1"/>
</dbReference>
<dbReference type="InterPro" id="IPR004993">
    <property type="entry name" value="GH3"/>
</dbReference>
<proteinExistence type="predicted"/>
<name>A0A8S9LUV6_BRACR</name>
<dbReference type="PANTHER" id="PTHR31901">
    <property type="entry name" value="GH3 DOMAIN-CONTAINING PROTEIN"/>
    <property type="match status" value="1"/>
</dbReference>
<dbReference type="GO" id="GO:0016881">
    <property type="term" value="F:acid-amino acid ligase activity"/>
    <property type="evidence" value="ECO:0007669"/>
    <property type="project" value="TreeGrafter"/>
</dbReference>